<dbReference type="InterPro" id="IPR050683">
    <property type="entry name" value="Bact_Polysacc_Export_ATP-bd"/>
</dbReference>
<evidence type="ECO:0000313" key="8">
    <source>
        <dbReference type="Proteomes" id="UP001198565"/>
    </source>
</evidence>
<evidence type="ECO:0000256" key="3">
    <source>
        <dbReference type="ARBA" id="ARBA00022741"/>
    </source>
</evidence>
<evidence type="ECO:0000256" key="2">
    <source>
        <dbReference type="ARBA" id="ARBA00022448"/>
    </source>
</evidence>
<evidence type="ECO:0000256" key="4">
    <source>
        <dbReference type="ARBA" id="ARBA00022840"/>
    </source>
</evidence>
<dbReference type="Gene3D" id="3.40.50.300">
    <property type="entry name" value="P-loop containing nucleotide triphosphate hydrolases"/>
    <property type="match status" value="1"/>
</dbReference>
<organism evidence="7 8">
    <name type="scientific">Streptantibioticus parmotrematis</name>
    <dbReference type="NCBI Taxonomy" id="2873249"/>
    <lineage>
        <taxon>Bacteria</taxon>
        <taxon>Bacillati</taxon>
        <taxon>Actinomycetota</taxon>
        <taxon>Actinomycetes</taxon>
        <taxon>Kitasatosporales</taxon>
        <taxon>Streptomycetaceae</taxon>
        <taxon>Streptantibioticus</taxon>
    </lineage>
</organism>
<evidence type="ECO:0000256" key="1">
    <source>
        <dbReference type="ARBA" id="ARBA00005417"/>
    </source>
</evidence>
<feature type="region of interest" description="Disordered" evidence="5">
    <location>
        <begin position="1"/>
        <end position="42"/>
    </location>
</feature>
<dbReference type="CDD" id="cd03220">
    <property type="entry name" value="ABC_KpsT_Wzt"/>
    <property type="match status" value="1"/>
</dbReference>
<evidence type="ECO:0000313" key="7">
    <source>
        <dbReference type="EMBL" id="MBY8889259.1"/>
    </source>
</evidence>
<accession>A0ABS7R5D8</accession>
<dbReference type="InterPro" id="IPR003439">
    <property type="entry name" value="ABC_transporter-like_ATP-bd"/>
</dbReference>
<sequence length="294" mass="30508">MSTCAANDPGDATGSIQVPGGPGGTTTTSPTSSAPPAGSATAAPGELSVLVDDLHVTYRVPMAGGRRGGAPGAVWRMLHGERGAGTRTVRAVRGVSLMTRRGDVIGVIGRNGSGKSTLLRAIAGLLPPDAGRVYVRERPSLLGVDPGLMGDLSGERNIVLGCLAMGMSARQVRDAFAGIAEFAGLGEALDRPLRTYSTGMAQRLRFAITTAAPHEVLLIDEALATGDAEFRHRSARRLEEMRAEAGTVFLVSHSLAAIEESCGRAVWMEAGRVRMDGGVPEVLAAYRENEAHGG</sequence>
<dbReference type="SUPFAM" id="SSF52540">
    <property type="entry name" value="P-loop containing nucleoside triphosphate hydrolases"/>
    <property type="match status" value="1"/>
</dbReference>
<dbReference type="InterPro" id="IPR015860">
    <property type="entry name" value="ABC_transpr_TagH-like"/>
</dbReference>
<evidence type="ECO:0000256" key="5">
    <source>
        <dbReference type="SAM" id="MobiDB-lite"/>
    </source>
</evidence>
<dbReference type="InterPro" id="IPR003593">
    <property type="entry name" value="AAA+_ATPase"/>
</dbReference>
<dbReference type="Proteomes" id="UP001198565">
    <property type="component" value="Unassembled WGS sequence"/>
</dbReference>
<reference evidence="7 8" key="1">
    <citation type="submission" date="2021-08" db="EMBL/GenBank/DDBJ databases">
        <title>Streptomyces sp. PTM05 isolated from lichen.</title>
        <authorList>
            <person name="Somphong A."/>
            <person name="Phongsopitanun W."/>
            <person name="Tanasupawat S."/>
        </authorList>
    </citation>
    <scope>NUCLEOTIDE SEQUENCE [LARGE SCALE GENOMIC DNA]</scope>
    <source>
        <strain evidence="7 8">Ptm05</strain>
    </source>
</reference>
<keyword evidence="2" id="KW-0813">Transport</keyword>
<keyword evidence="4 7" id="KW-0067">ATP-binding</keyword>
<feature type="domain" description="ABC transporter" evidence="6">
    <location>
        <begin position="75"/>
        <end position="291"/>
    </location>
</feature>
<feature type="compositionally biased region" description="Low complexity" evidence="5">
    <location>
        <begin position="25"/>
        <end position="42"/>
    </location>
</feature>
<name>A0ABS7R5D8_9ACTN</name>
<keyword evidence="3" id="KW-0547">Nucleotide-binding</keyword>
<dbReference type="InterPro" id="IPR027417">
    <property type="entry name" value="P-loop_NTPase"/>
</dbReference>
<comment type="caution">
    <text evidence="7">The sequence shown here is derived from an EMBL/GenBank/DDBJ whole genome shotgun (WGS) entry which is preliminary data.</text>
</comment>
<dbReference type="SMART" id="SM00382">
    <property type="entry name" value="AAA"/>
    <property type="match status" value="1"/>
</dbReference>
<dbReference type="EMBL" id="JAINVZ010000039">
    <property type="protein sequence ID" value="MBY8889259.1"/>
    <property type="molecule type" value="Genomic_DNA"/>
</dbReference>
<comment type="similarity">
    <text evidence="1">Belongs to the ABC transporter superfamily.</text>
</comment>
<dbReference type="Pfam" id="PF00005">
    <property type="entry name" value="ABC_tran"/>
    <property type="match status" value="1"/>
</dbReference>
<dbReference type="PANTHER" id="PTHR46743">
    <property type="entry name" value="TEICHOIC ACIDS EXPORT ATP-BINDING PROTEIN TAGH"/>
    <property type="match status" value="1"/>
</dbReference>
<dbReference type="GO" id="GO:0005524">
    <property type="term" value="F:ATP binding"/>
    <property type="evidence" value="ECO:0007669"/>
    <property type="project" value="UniProtKB-KW"/>
</dbReference>
<protein>
    <submittedName>
        <fullName evidence="7">ABC transporter ATP-binding protein</fullName>
    </submittedName>
</protein>
<dbReference type="PANTHER" id="PTHR46743:SF2">
    <property type="entry name" value="TEICHOIC ACIDS EXPORT ATP-BINDING PROTEIN TAGH"/>
    <property type="match status" value="1"/>
</dbReference>
<keyword evidence="8" id="KW-1185">Reference proteome</keyword>
<gene>
    <name evidence="7" type="ORF">K7472_31105</name>
</gene>
<evidence type="ECO:0000259" key="6">
    <source>
        <dbReference type="PROSITE" id="PS50893"/>
    </source>
</evidence>
<dbReference type="PROSITE" id="PS50893">
    <property type="entry name" value="ABC_TRANSPORTER_2"/>
    <property type="match status" value="1"/>
</dbReference>
<proteinExistence type="inferred from homology"/>